<dbReference type="AlphaFoldDB" id="A0A7T7XMZ3"/>
<name>A0A7T7XMZ3_9SPIR</name>
<gene>
    <name evidence="1" type="ORF">JFL75_20520</name>
</gene>
<dbReference type="RefSeq" id="WP_215626587.1">
    <property type="nucleotide sequence ID" value="NZ_CP067089.2"/>
</dbReference>
<dbReference type="KEGG" id="bhc:JFL75_20520"/>
<dbReference type="EMBL" id="CP067089">
    <property type="protein sequence ID" value="QQO09281.1"/>
    <property type="molecule type" value="Genomic_DNA"/>
</dbReference>
<accession>A0A7T7XMZ3</accession>
<organism evidence="1 2">
    <name type="scientific">Breznakiella homolactica</name>
    <dbReference type="NCBI Taxonomy" id="2798577"/>
    <lineage>
        <taxon>Bacteria</taxon>
        <taxon>Pseudomonadati</taxon>
        <taxon>Spirochaetota</taxon>
        <taxon>Spirochaetia</taxon>
        <taxon>Spirochaetales</taxon>
        <taxon>Breznakiellaceae</taxon>
        <taxon>Breznakiella</taxon>
    </lineage>
</organism>
<keyword evidence="2" id="KW-1185">Reference proteome</keyword>
<evidence type="ECO:0000313" key="1">
    <source>
        <dbReference type="EMBL" id="QQO09281.1"/>
    </source>
</evidence>
<dbReference type="Proteomes" id="UP000595917">
    <property type="component" value="Chromosome"/>
</dbReference>
<reference evidence="1" key="1">
    <citation type="submission" date="2021-01" db="EMBL/GenBank/DDBJ databases">
        <title>Description of Breznakiella homolactica.</title>
        <authorList>
            <person name="Song Y."/>
            <person name="Brune A."/>
        </authorList>
    </citation>
    <scope>NUCLEOTIDE SEQUENCE</scope>
    <source>
        <strain evidence="1">RmG30</strain>
    </source>
</reference>
<evidence type="ECO:0000313" key="2">
    <source>
        <dbReference type="Proteomes" id="UP000595917"/>
    </source>
</evidence>
<evidence type="ECO:0008006" key="3">
    <source>
        <dbReference type="Google" id="ProtNLM"/>
    </source>
</evidence>
<protein>
    <recommendedName>
        <fullName evidence="3">NlpC/P60 domain-containing protein</fullName>
    </recommendedName>
</protein>
<proteinExistence type="predicted"/>
<sequence length="176" mass="19584">MLDDVSRTLTYFTEMYPNPGPRSAARIVKNACYYAQLLLEGAGGIPMCNSFARSSLIYAGFPETLDRQTALFYPWNSPGTVCRTVDDIRNIKAGDVVGFYRMNPPPAPLVLSHVMIGTGNCHAIGSNNTWFTIGDIRPGIFNLRYEIDIGAGFFTTRRTNIRFQLRHTEARNLPGA</sequence>